<evidence type="ECO:0000313" key="3">
    <source>
        <dbReference type="Proteomes" id="UP000536441"/>
    </source>
</evidence>
<name>A0A7Y6B5U6_9SPHN</name>
<reference evidence="2 3" key="1">
    <citation type="submission" date="2020-05" db="EMBL/GenBank/DDBJ databases">
        <title>Genome Sequencing of Type Strains.</title>
        <authorList>
            <person name="Lemaire J.F."/>
            <person name="Inderbitzin P."/>
            <person name="Gregorio O.A."/>
            <person name="Collins S.B."/>
            <person name="Wespe N."/>
            <person name="Knight-Connoni V."/>
        </authorList>
    </citation>
    <scope>NUCLEOTIDE SEQUENCE [LARGE SCALE GENOMIC DNA]</scope>
    <source>
        <strain evidence="2 3">DSM 100049</strain>
    </source>
</reference>
<keyword evidence="1" id="KW-0812">Transmembrane</keyword>
<sequence length="96" mass="10299">MTYILLLPLFVPAVVIALILAVFLDITIRLPRVVVLMIAVFIAPVGSILFFYIGAGGLGLMAVLLTPLFLLFGVVGALIGLKVVDVVRDLRGHDQI</sequence>
<gene>
    <name evidence="2" type="ORF">HP438_13415</name>
</gene>
<keyword evidence="3" id="KW-1185">Reference proteome</keyword>
<evidence type="ECO:0000313" key="2">
    <source>
        <dbReference type="EMBL" id="NUU47967.1"/>
    </source>
</evidence>
<dbReference type="AlphaFoldDB" id="A0A7Y6B5U6"/>
<accession>A0A7Y6B5U6</accession>
<evidence type="ECO:0000256" key="1">
    <source>
        <dbReference type="SAM" id="Phobius"/>
    </source>
</evidence>
<feature type="transmembrane region" description="Helical" evidence="1">
    <location>
        <begin position="33"/>
        <end position="53"/>
    </location>
</feature>
<dbReference type="RefSeq" id="WP_175312551.1">
    <property type="nucleotide sequence ID" value="NZ_CBCRYR010000002.1"/>
</dbReference>
<proteinExistence type="predicted"/>
<keyword evidence="1" id="KW-0472">Membrane</keyword>
<feature type="transmembrane region" description="Helical" evidence="1">
    <location>
        <begin position="6"/>
        <end position="26"/>
    </location>
</feature>
<dbReference type="Proteomes" id="UP000536441">
    <property type="component" value="Unassembled WGS sequence"/>
</dbReference>
<organism evidence="2 3">
    <name type="scientific">Sphingomonas zeae</name>
    <dbReference type="NCBI Taxonomy" id="1646122"/>
    <lineage>
        <taxon>Bacteria</taxon>
        <taxon>Pseudomonadati</taxon>
        <taxon>Pseudomonadota</taxon>
        <taxon>Alphaproteobacteria</taxon>
        <taxon>Sphingomonadales</taxon>
        <taxon>Sphingomonadaceae</taxon>
        <taxon>Sphingomonas</taxon>
    </lineage>
</organism>
<protein>
    <submittedName>
        <fullName evidence="2">Uncharacterized protein</fullName>
    </submittedName>
</protein>
<dbReference type="EMBL" id="JABMCH010000066">
    <property type="protein sequence ID" value="NUU47967.1"/>
    <property type="molecule type" value="Genomic_DNA"/>
</dbReference>
<comment type="caution">
    <text evidence="2">The sequence shown here is derived from an EMBL/GenBank/DDBJ whole genome shotgun (WGS) entry which is preliminary data.</text>
</comment>
<feature type="transmembrane region" description="Helical" evidence="1">
    <location>
        <begin position="59"/>
        <end position="81"/>
    </location>
</feature>
<keyword evidence="1" id="KW-1133">Transmembrane helix</keyword>